<reference evidence="2" key="1">
    <citation type="journal article" date="2020" name="Stud. Mycol.">
        <title>101 Dothideomycetes genomes: a test case for predicting lifestyles and emergence of pathogens.</title>
        <authorList>
            <person name="Haridas S."/>
            <person name="Albert R."/>
            <person name="Binder M."/>
            <person name="Bloem J."/>
            <person name="Labutti K."/>
            <person name="Salamov A."/>
            <person name="Andreopoulos B."/>
            <person name="Baker S."/>
            <person name="Barry K."/>
            <person name="Bills G."/>
            <person name="Bluhm B."/>
            <person name="Cannon C."/>
            <person name="Castanera R."/>
            <person name="Culley D."/>
            <person name="Daum C."/>
            <person name="Ezra D."/>
            <person name="Gonzalez J."/>
            <person name="Henrissat B."/>
            <person name="Kuo A."/>
            <person name="Liang C."/>
            <person name="Lipzen A."/>
            <person name="Lutzoni F."/>
            <person name="Magnuson J."/>
            <person name="Mondo S."/>
            <person name="Nolan M."/>
            <person name="Ohm R."/>
            <person name="Pangilinan J."/>
            <person name="Park H.-J."/>
            <person name="Ramirez L."/>
            <person name="Alfaro M."/>
            <person name="Sun H."/>
            <person name="Tritt A."/>
            <person name="Yoshinaga Y."/>
            <person name="Zwiers L.-H."/>
            <person name="Turgeon B."/>
            <person name="Goodwin S."/>
            <person name="Spatafora J."/>
            <person name="Crous P."/>
            <person name="Grigoriev I."/>
        </authorList>
    </citation>
    <scope>NUCLEOTIDE SEQUENCE</scope>
    <source>
        <strain evidence="2">CBS 113818</strain>
    </source>
</reference>
<feature type="compositionally biased region" description="Low complexity" evidence="1">
    <location>
        <begin position="12"/>
        <end position="27"/>
    </location>
</feature>
<evidence type="ECO:0000313" key="3">
    <source>
        <dbReference type="Proteomes" id="UP000799424"/>
    </source>
</evidence>
<protein>
    <submittedName>
        <fullName evidence="2">Uncharacterized protein</fullName>
    </submittedName>
</protein>
<feature type="region of interest" description="Disordered" evidence="1">
    <location>
        <begin position="66"/>
        <end position="105"/>
    </location>
</feature>
<accession>A0A6A6ZWI9</accession>
<sequence length="169" mass="18874">MRTMTLPLTGGRTIAHSSTSHSSGRASIGGDNRCVIHASTFTERAPAPLDHLDPILASTMPELSSFRPQAADAQGVPRPSLTPARPATRRSSMIARDESPEPAETPSWARSLHLVDTDVSIYKKIHGDEWKDFPLCLHCFRRHGNFNKIEEHGYEVCGREEMLESHYWQ</sequence>
<dbReference type="AlphaFoldDB" id="A0A6A6ZWI9"/>
<dbReference type="EMBL" id="MU006228">
    <property type="protein sequence ID" value="KAF2825420.1"/>
    <property type="molecule type" value="Genomic_DNA"/>
</dbReference>
<name>A0A6A6ZWI9_9PLEO</name>
<keyword evidence="3" id="KW-1185">Reference proteome</keyword>
<gene>
    <name evidence="2" type="ORF">CC86DRAFT_352856</name>
</gene>
<dbReference type="OrthoDB" id="3688221at2759"/>
<evidence type="ECO:0000256" key="1">
    <source>
        <dbReference type="SAM" id="MobiDB-lite"/>
    </source>
</evidence>
<dbReference type="Proteomes" id="UP000799424">
    <property type="component" value="Unassembled WGS sequence"/>
</dbReference>
<evidence type="ECO:0000313" key="2">
    <source>
        <dbReference type="EMBL" id="KAF2825420.1"/>
    </source>
</evidence>
<proteinExistence type="predicted"/>
<organism evidence="2 3">
    <name type="scientific">Ophiobolus disseminans</name>
    <dbReference type="NCBI Taxonomy" id="1469910"/>
    <lineage>
        <taxon>Eukaryota</taxon>
        <taxon>Fungi</taxon>
        <taxon>Dikarya</taxon>
        <taxon>Ascomycota</taxon>
        <taxon>Pezizomycotina</taxon>
        <taxon>Dothideomycetes</taxon>
        <taxon>Pleosporomycetidae</taxon>
        <taxon>Pleosporales</taxon>
        <taxon>Pleosporineae</taxon>
        <taxon>Phaeosphaeriaceae</taxon>
        <taxon>Ophiobolus</taxon>
    </lineage>
</organism>
<feature type="region of interest" description="Disordered" evidence="1">
    <location>
        <begin position="1"/>
        <end position="27"/>
    </location>
</feature>